<dbReference type="EMBL" id="PISE01000025">
    <property type="protein sequence ID" value="PKG23346.1"/>
    <property type="molecule type" value="Genomic_DNA"/>
</dbReference>
<keyword evidence="5 7" id="KW-1133">Transmembrane helix</keyword>
<dbReference type="GO" id="GO:0005886">
    <property type="term" value="C:plasma membrane"/>
    <property type="evidence" value="ECO:0007669"/>
    <property type="project" value="UniProtKB-SubCell"/>
</dbReference>
<feature type="transmembrane region" description="Helical" evidence="7">
    <location>
        <begin position="75"/>
        <end position="94"/>
    </location>
</feature>
<comment type="subcellular location">
    <subcellularLocation>
        <location evidence="1">Cell membrane</location>
        <topology evidence="1">Multi-pass membrane protein</topology>
    </subcellularLocation>
</comment>
<comment type="similarity">
    <text evidence="2">Belongs to the DoxX family.</text>
</comment>
<gene>
    <name evidence="8" type="ORF">CWS01_12050</name>
</gene>
<dbReference type="OrthoDB" id="886570at2"/>
<keyword evidence="4 7" id="KW-0812">Transmembrane</keyword>
<dbReference type="InterPro" id="IPR032808">
    <property type="entry name" value="DoxX"/>
</dbReference>
<dbReference type="RefSeq" id="WP_101177452.1">
    <property type="nucleotide sequence ID" value="NZ_PISE01000025.1"/>
</dbReference>
<keyword evidence="3" id="KW-1003">Cell membrane</keyword>
<dbReference type="PANTHER" id="PTHR33452:SF1">
    <property type="entry name" value="INNER MEMBRANE PROTEIN YPHA-RELATED"/>
    <property type="match status" value="1"/>
</dbReference>
<evidence type="ECO:0000256" key="5">
    <source>
        <dbReference type="ARBA" id="ARBA00022989"/>
    </source>
</evidence>
<comment type="caution">
    <text evidence="8">The sequence shown here is derived from an EMBL/GenBank/DDBJ whole genome shotgun (WGS) entry which is preliminary data.</text>
</comment>
<evidence type="ECO:0000256" key="3">
    <source>
        <dbReference type="ARBA" id="ARBA00022475"/>
    </source>
</evidence>
<protein>
    <submittedName>
        <fullName evidence="8">DoxX family protein</fullName>
    </submittedName>
</protein>
<dbReference type="AlphaFoldDB" id="A0A2N0Z1G1"/>
<dbReference type="Proteomes" id="UP000233375">
    <property type="component" value="Unassembled WGS sequence"/>
</dbReference>
<reference evidence="8 9" key="1">
    <citation type="journal article" date="2003" name="Int. J. Syst. Evol. Microbiol.">
        <title>Bacillus nealsonii sp. nov., isolated from a spacecraft-assembly facility, whose spores are gamma-radiation resistant.</title>
        <authorList>
            <person name="Venkateswaran K."/>
            <person name="Kempf M."/>
            <person name="Chen F."/>
            <person name="Satomi M."/>
            <person name="Nicholson W."/>
            <person name="Kern R."/>
        </authorList>
    </citation>
    <scope>NUCLEOTIDE SEQUENCE [LARGE SCALE GENOMIC DNA]</scope>
    <source>
        <strain evidence="8 9">FO-92</strain>
    </source>
</reference>
<keyword evidence="6 7" id="KW-0472">Membrane</keyword>
<evidence type="ECO:0000256" key="7">
    <source>
        <dbReference type="SAM" id="Phobius"/>
    </source>
</evidence>
<sequence length="142" mass="15133">MENKYELSTLILRVILGVSFFIHGVVKFQGGIENTVGWFGSIGLPGFLAYGVALIEVVGGLAVVLGLFTRLISVLFILLMVGAIVKVKLAVGFLGNGQMAGYELDLAFVAMAAAIAITGSKFYALDQLIFKGRKTENTTTIN</sequence>
<dbReference type="Pfam" id="PF07681">
    <property type="entry name" value="DoxX"/>
    <property type="match status" value="1"/>
</dbReference>
<evidence type="ECO:0000313" key="9">
    <source>
        <dbReference type="Proteomes" id="UP000233375"/>
    </source>
</evidence>
<dbReference type="PANTHER" id="PTHR33452">
    <property type="entry name" value="OXIDOREDUCTASE CATD-RELATED"/>
    <property type="match status" value="1"/>
</dbReference>
<keyword evidence="9" id="KW-1185">Reference proteome</keyword>
<accession>A0A2N0Z1G1</accession>
<feature type="transmembrane region" description="Helical" evidence="7">
    <location>
        <begin position="7"/>
        <end position="26"/>
    </location>
</feature>
<feature type="transmembrane region" description="Helical" evidence="7">
    <location>
        <begin position="46"/>
        <end position="68"/>
    </location>
</feature>
<evidence type="ECO:0000256" key="6">
    <source>
        <dbReference type="ARBA" id="ARBA00023136"/>
    </source>
</evidence>
<dbReference type="InterPro" id="IPR051907">
    <property type="entry name" value="DoxX-like_oxidoreductase"/>
</dbReference>
<feature type="transmembrane region" description="Helical" evidence="7">
    <location>
        <begin position="106"/>
        <end position="124"/>
    </location>
</feature>
<evidence type="ECO:0000313" key="8">
    <source>
        <dbReference type="EMBL" id="PKG23346.1"/>
    </source>
</evidence>
<evidence type="ECO:0000256" key="2">
    <source>
        <dbReference type="ARBA" id="ARBA00006679"/>
    </source>
</evidence>
<name>A0A2N0Z1G1_9BACI</name>
<evidence type="ECO:0000256" key="1">
    <source>
        <dbReference type="ARBA" id="ARBA00004651"/>
    </source>
</evidence>
<evidence type="ECO:0000256" key="4">
    <source>
        <dbReference type="ARBA" id="ARBA00022692"/>
    </source>
</evidence>
<proteinExistence type="inferred from homology"/>
<organism evidence="8 9">
    <name type="scientific">Niallia nealsonii</name>
    <dbReference type="NCBI Taxonomy" id="115979"/>
    <lineage>
        <taxon>Bacteria</taxon>
        <taxon>Bacillati</taxon>
        <taxon>Bacillota</taxon>
        <taxon>Bacilli</taxon>
        <taxon>Bacillales</taxon>
        <taxon>Bacillaceae</taxon>
        <taxon>Niallia</taxon>
    </lineage>
</organism>